<protein>
    <submittedName>
        <fullName evidence="8">F1892 protein</fullName>
    </submittedName>
</protein>
<keyword evidence="9" id="KW-1185">Reference proteome</keyword>
<dbReference type="Pfam" id="PF04103">
    <property type="entry name" value="CD20"/>
    <property type="match status" value="1"/>
</dbReference>
<organism evidence="8 9">
    <name type="scientific">Rostratula benghalensis</name>
    <name type="common">greater painted-snipe</name>
    <dbReference type="NCBI Taxonomy" id="118793"/>
    <lineage>
        <taxon>Eukaryota</taxon>
        <taxon>Metazoa</taxon>
        <taxon>Chordata</taxon>
        <taxon>Craniata</taxon>
        <taxon>Vertebrata</taxon>
        <taxon>Euteleostomi</taxon>
        <taxon>Archelosauria</taxon>
        <taxon>Archosauria</taxon>
        <taxon>Dinosauria</taxon>
        <taxon>Saurischia</taxon>
        <taxon>Theropoda</taxon>
        <taxon>Coelurosauria</taxon>
        <taxon>Aves</taxon>
        <taxon>Neognathae</taxon>
        <taxon>Neoaves</taxon>
        <taxon>Charadriiformes</taxon>
        <taxon>Rostratulidae</taxon>
        <taxon>Rostratula</taxon>
    </lineage>
</organism>
<accession>A0A7L0CU63</accession>
<feature type="region of interest" description="Disordered" evidence="6">
    <location>
        <begin position="324"/>
        <end position="344"/>
    </location>
</feature>
<dbReference type="Proteomes" id="UP000545435">
    <property type="component" value="Unassembled WGS sequence"/>
</dbReference>
<feature type="non-terminal residue" evidence="8">
    <location>
        <position position="521"/>
    </location>
</feature>
<feature type="transmembrane region" description="Helical" evidence="7">
    <location>
        <begin position="17"/>
        <end position="38"/>
    </location>
</feature>
<dbReference type="InterPro" id="IPR007237">
    <property type="entry name" value="CD20-like"/>
</dbReference>
<sequence length="521" mass="56921">QPAATAPCSSLLPARPVLSLGLLQIVLGCALVALNFVALSLSKTPQVKNACLLGSGSSVILAGILGIITWKKPVMLLANLFILLCIICALLNLAGLILGCEGIQFVANVSQCDLVGMSENKICLCCDEFHLAKCTEEKTVLKLYYLNSCSVSHLLLKKVLFAVCALNTLTTTVCFVAASLQYLQSFATRRTCIVSVCKGDSRIEDQDQVLDLEDFVPPTRLSSYFSTFYSHTPQTSYRMHASDVIPLSPIYGARIKGVDVFCPLDSSPPYDAVWIQNSPEQEGAVQVSVVEVIDSGEVSDRHASRGKKYTLKFSSSRVSLSPSNVRPVSAGGAGRTARSPLLKQSKSDPALHRCLLQGAVLSCKAATQTDINPQLCTVTLWKSVTARVLRGRPQSLTFYKFYTDTKQLVAWILQSFCRMSPAIRQLVENNKSVLKSDEKHMAEAITSTIFLEQVVMTPAQHATLSAHVLPFRQHPALLHQESCGDLSTFTTDKDEIEERKIQRAEHEWAHSLTGVDVDTVL</sequence>
<dbReference type="PANTHER" id="PTHR17615:SF8">
    <property type="entry name" value="ENDOSOMAL TRANSMEMBRANE EPSIN INTERACTOR 1"/>
    <property type="match status" value="1"/>
</dbReference>
<reference evidence="8 9" key="1">
    <citation type="submission" date="2019-09" db="EMBL/GenBank/DDBJ databases">
        <title>Bird 10,000 Genomes (B10K) Project - Family phase.</title>
        <authorList>
            <person name="Zhang G."/>
        </authorList>
    </citation>
    <scope>NUCLEOTIDE SEQUENCE [LARGE SCALE GENOMIC DNA]</scope>
    <source>
        <strain evidence="8">B10K-DU-006-20</strain>
        <tissue evidence="8">Mixed tissue sample</tissue>
    </source>
</reference>
<dbReference type="AlphaFoldDB" id="A0A7L0CU63"/>
<feature type="transmembrane region" description="Helical" evidence="7">
    <location>
        <begin position="50"/>
        <end position="70"/>
    </location>
</feature>
<dbReference type="EMBL" id="VXAI01000059">
    <property type="protein sequence ID" value="NXJ63294.1"/>
    <property type="molecule type" value="Genomic_DNA"/>
</dbReference>
<proteinExistence type="inferred from homology"/>
<evidence type="ECO:0000256" key="1">
    <source>
        <dbReference type="ARBA" id="ARBA00004141"/>
    </source>
</evidence>
<keyword evidence="4 7" id="KW-0472">Membrane</keyword>
<evidence type="ECO:0000256" key="6">
    <source>
        <dbReference type="SAM" id="MobiDB-lite"/>
    </source>
</evidence>
<keyword evidence="2 7" id="KW-0812">Transmembrane</keyword>
<evidence type="ECO:0000256" key="4">
    <source>
        <dbReference type="ARBA" id="ARBA00023136"/>
    </source>
</evidence>
<evidence type="ECO:0000256" key="5">
    <source>
        <dbReference type="ARBA" id="ARBA00034309"/>
    </source>
</evidence>
<evidence type="ECO:0000313" key="9">
    <source>
        <dbReference type="Proteomes" id="UP000545435"/>
    </source>
</evidence>
<dbReference type="PANTHER" id="PTHR17615">
    <property type="entry name" value="PROTEIN FAM189A"/>
    <property type="match status" value="1"/>
</dbReference>
<gene>
    <name evidence="8" type="primary">Fam189a2</name>
    <name evidence="8" type="ORF">ROSBEN_R11154</name>
</gene>
<evidence type="ECO:0000256" key="7">
    <source>
        <dbReference type="SAM" id="Phobius"/>
    </source>
</evidence>
<feature type="transmembrane region" description="Helical" evidence="7">
    <location>
        <begin position="76"/>
        <end position="98"/>
    </location>
</feature>
<dbReference type="InterPro" id="IPR030431">
    <property type="entry name" value="ENTREP1-3"/>
</dbReference>
<evidence type="ECO:0000256" key="2">
    <source>
        <dbReference type="ARBA" id="ARBA00022692"/>
    </source>
</evidence>
<comment type="subcellular location">
    <subcellularLocation>
        <location evidence="1">Membrane</location>
        <topology evidence="1">Multi-pass membrane protein</topology>
    </subcellularLocation>
</comment>
<feature type="transmembrane region" description="Helical" evidence="7">
    <location>
        <begin position="159"/>
        <end position="183"/>
    </location>
</feature>
<evidence type="ECO:0000313" key="8">
    <source>
        <dbReference type="EMBL" id="NXJ63294.1"/>
    </source>
</evidence>
<comment type="similarity">
    <text evidence="5">Belongs to the ENTREP family.</text>
</comment>
<name>A0A7L0CU63_9CHAR</name>
<keyword evidence="3 7" id="KW-1133">Transmembrane helix</keyword>
<comment type="caution">
    <text evidence="8">The sequence shown here is derived from an EMBL/GenBank/DDBJ whole genome shotgun (WGS) entry which is preliminary data.</text>
</comment>
<feature type="non-terminal residue" evidence="8">
    <location>
        <position position="1"/>
    </location>
</feature>
<dbReference type="GO" id="GO:0016020">
    <property type="term" value="C:membrane"/>
    <property type="evidence" value="ECO:0007669"/>
    <property type="project" value="UniProtKB-SubCell"/>
</dbReference>
<evidence type="ECO:0000256" key="3">
    <source>
        <dbReference type="ARBA" id="ARBA00022989"/>
    </source>
</evidence>